<comment type="cofactor">
    <cofactor evidence="2">
        <name>FAD</name>
        <dbReference type="ChEBI" id="CHEBI:57692"/>
    </cofactor>
</comment>
<dbReference type="InterPro" id="IPR017927">
    <property type="entry name" value="FAD-bd_FR_type"/>
</dbReference>
<evidence type="ECO:0000256" key="6">
    <source>
        <dbReference type="ARBA" id="ARBA00022723"/>
    </source>
</evidence>
<keyword evidence="9" id="KW-0411">Iron-sulfur</keyword>
<evidence type="ECO:0000313" key="12">
    <source>
        <dbReference type="EMBL" id="MCZ4553067.1"/>
    </source>
</evidence>
<dbReference type="InterPro" id="IPR006058">
    <property type="entry name" value="2Fe2S_fd_BS"/>
</dbReference>
<dbReference type="CDD" id="cd00207">
    <property type="entry name" value="fer2"/>
    <property type="match status" value="1"/>
</dbReference>
<evidence type="ECO:0000256" key="2">
    <source>
        <dbReference type="ARBA" id="ARBA00001974"/>
    </source>
</evidence>
<dbReference type="RefSeq" id="WP_301573696.1">
    <property type="nucleotide sequence ID" value="NZ_JAPWIE010000008.1"/>
</dbReference>
<evidence type="ECO:0000256" key="4">
    <source>
        <dbReference type="ARBA" id="ARBA00022643"/>
    </source>
</evidence>
<keyword evidence="7" id="KW-0560">Oxidoreductase</keyword>
<keyword evidence="5" id="KW-0001">2Fe-2S</keyword>
<dbReference type="PROSITE" id="PS00197">
    <property type="entry name" value="2FE2S_FER_1"/>
    <property type="match status" value="1"/>
</dbReference>
<keyword evidence="3" id="KW-0285">Flavoprotein</keyword>
<keyword evidence="4" id="KW-0288">FMN</keyword>
<dbReference type="InterPro" id="IPR001041">
    <property type="entry name" value="2Fe-2S_ferredoxin-type"/>
</dbReference>
<dbReference type="InterPro" id="IPR050415">
    <property type="entry name" value="MRET"/>
</dbReference>
<evidence type="ECO:0000256" key="1">
    <source>
        <dbReference type="ARBA" id="ARBA00001917"/>
    </source>
</evidence>
<dbReference type="CDD" id="cd06185">
    <property type="entry name" value="PDR_like"/>
    <property type="match status" value="1"/>
</dbReference>
<dbReference type="PROSITE" id="PS51085">
    <property type="entry name" value="2FE2S_FER_2"/>
    <property type="match status" value="1"/>
</dbReference>
<dbReference type="PRINTS" id="PR00409">
    <property type="entry name" value="PHDIOXRDTASE"/>
</dbReference>
<dbReference type="PANTHER" id="PTHR47354">
    <property type="entry name" value="NADH OXIDOREDUCTASE HCR"/>
    <property type="match status" value="1"/>
</dbReference>
<gene>
    <name evidence="12" type="ORF">O4213_23970</name>
</gene>
<dbReference type="InterPro" id="IPR036010">
    <property type="entry name" value="2Fe-2S_ferredoxin-like_sf"/>
</dbReference>
<keyword evidence="6" id="KW-0479">Metal-binding</keyword>
<comment type="caution">
    <text evidence="12">The sequence shown here is derived from an EMBL/GenBank/DDBJ whole genome shotgun (WGS) entry which is preliminary data.</text>
</comment>
<dbReference type="InterPro" id="IPR054582">
    <property type="entry name" value="DmmA-like_N"/>
</dbReference>
<feature type="domain" description="2Fe-2S ferredoxin-type" evidence="10">
    <location>
        <begin position="232"/>
        <end position="317"/>
    </location>
</feature>
<dbReference type="PANTHER" id="PTHR47354:SF1">
    <property type="entry name" value="CARNITINE MONOOXYGENASE REDUCTASE SUBUNIT"/>
    <property type="match status" value="1"/>
</dbReference>
<dbReference type="Pfam" id="PF22290">
    <property type="entry name" value="DmmA-like_N"/>
    <property type="match status" value="1"/>
</dbReference>
<keyword evidence="8" id="KW-0408">Iron</keyword>
<evidence type="ECO:0000256" key="9">
    <source>
        <dbReference type="ARBA" id="ARBA00023014"/>
    </source>
</evidence>
<dbReference type="Gene3D" id="3.10.20.30">
    <property type="match status" value="1"/>
</dbReference>
<evidence type="ECO:0000256" key="8">
    <source>
        <dbReference type="ARBA" id="ARBA00023004"/>
    </source>
</evidence>
<dbReference type="SUPFAM" id="SSF54292">
    <property type="entry name" value="2Fe-2S ferredoxin-like"/>
    <property type="match status" value="1"/>
</dbReference>
<dbReference type="EMBL" id="JAPWIE010000008">
    <property type="protein sequence ID" value="MCZ4553067.1"/>
    <property type="molecule type" value="Genomic_DNA"/>
</dbReference>
<protein>
    <submittedName>
        <fullName evidence="12">PDR/VanB family oxidoreductase</fullName>
    </submittedName>
</protein>
<reference evidence="12" key="1">
    <citation type="submission" date="2022-12" db="EMBL/GenBank/DDBJ databases">
        <authorList>
            <person name="Krivoruchko A.V."/>
            <person name="Elkin A."/>
        </authorList>
    </citation>
    <scope>NUCLEOTIDE SEQUENCE</scope>
    <source>
        <strain evidence="12">IEGM 1388</strain>
    </source>
</reference>
<dbReference type="InterPro" id="IPR017938">
    <property type="entry name" value="Riboflavin_synthase-like_b-brl"/>
</dbReference>
<evidence type="ECO:0000256" key="3">
    <source>
        <dbReference type="ARBA" id="ARBA00022630"/>
    </source>
</evidence>
<dbReference type="PROSITE" id="PS51384">
    <property type="entry name" value="FAD_FR"/>
    <property type="match status" value="1"/>
</dbReference>
<dbReference type="InterPro" id="IPR039261">
    <property type="entry name" value="FNR_nucleotide-bd"/>
</dbReference>
<keyword evidence="13" id="KW-1185">Reference proteome</keyword>
<accession>A0ABT4N1F4</accession>
<dbReference type="Pfam" id="PF00111">
    <property type="entry name" value="Fer2"/>
    <property type="match status" value="1"/>
</dbReference>
<feature type="domain" description="FAD-binding FR-type" evidence="11">
    <location>
        <begin position="1"/>
        <end position="106"/>
    </location>
</feature>
<dbReference type="InterPro" id="IPR012675">
    <property type="entry name" value="Beta-grasp_dom_sf"/>
</dbReference>
<name>A0ABT4N1F4_GORRU</name>
<dbReference type="Proteomes" id="UP001067235">
    <property type="component" value="Unassembled WGS sequence"/>
</dbReference>
<comment type="cofactor">
    <cofactor evidence="1">
        <name>FMN</name>
        <dbReference type="ChEBI" id="CHEBI:58210"/>
    </cofactor>
</comment>
<evidence type="ECO:0000256" key="7">
    <source>
        <dbReference type="ARBA" id="ARBA00023002"/>
    </source>
</evidence>
<organism evidence="12 13">
    <name type="scientific">Gordonia rubripertincta</name>
    <name type="common">Rhodococcus corallinus</name>
    <dbReference type="NCBI Taxonomy" id="36822"/>
    <lineage>
        <taxon>Bacteria</taxon>
        <taxon>Bacillati</taxon>
        <taxon>Actinomycetota</taxon>
        <taxon>Actinomycetes</taxon>
        <taxon>Mycobacteriales</taxon>
        <taxon>Gordoniaceae</taxon>
        <taxon>Gordonia</taxon>
    </lineage>
</organism>
<sequence length="317" mass="33005">MHATTSRVLRVHQKTWEADGVTSITFVDPTGASLPSWEPGAHVALHLPGGLIREYSLCSDPADTTQWTVAVLRAEQSRGGSTHVHDKLSVGAEIEVDGPRSAFALDPDATEHILVAGGVGITPIIAMMRRLHADGQAWRMLYAGRSKTSMAFADEVAAHSGRSIVHADDESGGLPDLAAVVGSAMPGAVVYCCGPAPLLDAVAAVVPDGVVLRTERFAAPPAAVPDGDESAFDVVLERSGTRVAVGPDISVLDALIGAGVDVPSSCTEGICGTCEVGVVKGDVDHRDFLLSDTEHAANTTMFPCVSRCRSAELVLDL</sequence>
<dbReference type="SUPFAM" id="SSF52343">
    <property type="entry name" value="Ferredoxin reductase-like, C-terminal NADP-linked domain"/>
    <property type="match status" value="1"/>
</dbReference>
<evidence type="ECO:0000256" key="5">
    <source>
        <dbReference type="ARBA" id="ARBA00022714"/>
    </source>
</evidence>
<evidence type="ECO:0000259" key="10">
    <source>
        <dbReference type="PROSITE" id="PS51085"/>
    </source>
</evidence>
<dbReference type="Gene3D" id="3.40.50.80">
    <property type="entry name" value="Nucleotide-binding domain of ferredoxin-NADP reductase (FNR) module"/>
    <property type="match status" value="1"/>
</dbReference>
<proteinExistence type="predicted"/>
<evidence type="ECO:0000259" key="11">
    <source>
        <dbReference type="PROSITE" id="PS51384"/>
    </source>
</evidence>
<evidence type="ECO:0000313" key="13">
    <source>
        <dbReference type="Proteomes" id="UP001067235"/>
    </source>
</evidence>
<dbReference type="Gene3D" id="2.40.30.10">
    <property type="entry name" value="Translation factors"/>
    <property type="match status" value="1"/>
</dbReference>
<dbReference type="SUPFAM" id="SSF63380">
    <property type="entry name" value="Riboflavin synthase domain-like"/>
    <property type="match status" value="1"/>
</dbReference>